<keyword evidence="1" id="KW-0472">Membrane</keyword>
<dbReference type="HOGENOM" id="CLU_1278062_0_0_1"/>
<evidence type="ECO:0000313" key="2">
    <source>
        <dbReference type="EMBL" id="KIK15056.1"/>
    </source>
</evidence>
<gene>
    <name evidence="2" type="ORF">PISMIDRAFT_16808</name>
</gene>
<sequence length="216" mass="24097">MRRSEFPSGSELLISISQFTSTSRPRLLMFFRRRREKLIAQACNSSRFVVEQPALHPDGGDSGQRGLSEVAREPDVPFFSRATFSALLRARSAKRMVLYLPFAIFLFVLVYPSIRSSLSVLKLKAQGSVDHYESRLVKLHEMLHGLRNDLLQSGTSKTRAVPNFSSLAEYASLRAGGDIVLPLTTPTILPRGSLVHRLLRSRPQSGSPWAALDDDT</sequence>
<evidence type="ECO:0000256" key="1">
    <source>
        <dbReference type="SAM" id="Phobius"/>
    </source>
</evidence>
<reference evidence="3" key="2">
    <citation type="submission" date="2015-01" db="EMBL/GenBank/DDBJ databases">
        <title>Evolutionary Origins and Diversification of the Mycorrhizal Mutualists.</title>
        <authorList>
            <consortium name="DOE Joint Genome Institute"/>
            <consortium name="Mycorrhizal Genomics Consortium"/>
            <person name="Kohler A."/>
            <person name="Kuo A."/>
            <person name="Nagy L.G."/>
            <person name="Floudas D."/>
            <person name="Copeland A."/>
            <person name="Barry K.W."/>
            <person name="Cichocki N."/>
            <person name="Veneault-Fourrey C."/>
            <person name="LaButti K."/>
            <person name="Lindquist E.A."/>
            <person name="Lipzen A."/>
            <person name="Lundell T."/>
            <person name="Morin E."/>
            <person name="Murat C."/>
            <person name="Riley R."/>
            <person name="Ohm R."/>
            <person name="Sun H."/>
            <person name="Tunlid A."/>
            <person name="Henrissat B."/>
            <person name="Grigoriev I.V."/>
            <person name="Hibbett D.S."/>
            <person name="Martin F."/>
        </authorList>
    </citation>
    <scope>NUCLEOTIDE SEQUENCE [LARGE SCALE GENOMIC DNA]</scope>
    <source>
        <strain evidence="3">441</strain>
    </source>
</reference>
<evidence type="ECO:0000313" key="3">
    <source>
        <dbReference type="Proteomes" id="UP000054018"/>
    </source>
</evidence>
<reference evidence="2 3" key="1">
    <citation type="submission" date="2014-04" db="EMBL/GenBank/DDBJ databases">
        <authorList>
            <consortium name="DOE Joint Genome Institute"/>
            <person name="Kuo A."/>
            <person name="Kohler A."/>
            <person name="Costa M.D."/>
            <person name="Nagy L.G."/>
            <person name="Floudas D."/>
            <person name="Copeland A."/>
            <person name="Barry K.W."/>
            <person name="Cichocki N."/>
            <person name="Veneault-Fourrey C."/>
            <person name="LaButti K."/>
            <person name="Lindquist E.A."/>
            <person name="Lipzen A."/>
            <person name="Lundell T."/>
            <person name="Morin E."/>
            <person name="Murat C."/>
            <person name="Sun H."/>
            <person name="Tunlid A."/>
            <person name="Henrissat B."/>
            <person name="Grigoriev I.V."/>
            <person name="Hibbett D.S."/>
            <person name="Martin F."/>
            <person name="Nordberg H.P."/>
            <person name="Cantor M.N."/>
            <person name="Hua S.X."/>
        </authorList>
    </citation>
    <scope>NUCLEOTIDE SEQUENCE [LARGE SCALE GENOMIC DNA]</scope>
    <source>
        <strain evidence="2 3">441</strain>
    </source>
</reference>
<feature type="transmembrane region" description="Helical" evidence="1">
    <location>
        <begin position="96"/>
        <end position="114"/>
    </location>
</feature>
<dbReference type="AlphaFoldDB" id="A0A0C9YER1"/>
<keyword evidence="1" id="KW-0812">Transmembrane</keyword>
<proteinExistence type="predicted"/>
<dbReference type="Proteomes" id="UP000054018">
    <property type="component" value="Unassembled WGS sequence"/>
</dbReference>
<dbReference type="STRING" id="765257.A0A0C9YER1"/>
<accession>A0A0C9YER1</accession>
<keyword evidence="3" id="KW-1185">Reference proteome</keyword>
<dbReference type="EMBL" id="KN833909">
    <property type="protein sequence ID" value="KIK15056.1"/>
    <property type="molecule type" value="Genomic_DNA"/>
</dbReference>
<protein>
    <submittedName>
        <fullName evidence="2">Uncharacterized protein</fullName>
    </submittedName>
</protein>
<name>A0A0C9YER1_9AGAM</name>
<keyword evidence="1" id="KW-1133">Transmembrane helix</keyword>
<organism evidence="2 3">
    <name type="scientific">Pisolithus microcarpus 441</name>
    <dbReference type="NCBI Taxonomy" id="765257"/>
    <lineage>
        <taxon>Eukaryota</taxon>
        <taxon>Fungi</taxon>
        <taxon>Dikarya</taxon>
        <taxon>Basidiomycota</taxon>
        <taxon>Agaricomycotina</taxon>
        <taxon>Agaricomycetes</taxon>
        <taxon>Agaricomycetidae</taxon>
        <taxon>Boletales</taxon>
        <taxon>Sclerodermatineae</taxon>
        <taxon>Pisolithaceae</taxon>
        <taxon>Pisolithus</taxon>
    </lineage>
</organism>